<dbReference type="AlphaFoldDB" id="A0A3M7SLA3"/>
<evidence type="ECO:0000313" key="1">
    <source>
        <dbReference type="EMBL" id="RNA36475.1"/>
    </source>
</evidence>
<dbReference type="EMBL" id="REGN01001180">
    <property type="protein sequence ID" value="RNA36475.1"/>
    <property type="molecule type" value="Genomic_DNA"/>
</dbReference>
<dbReference type="Proteomes" id="UP000276133">
    <property type="component" value="Unassembled WGS sequence"/>
</dbReference>
<proteinExistence type="predicted"/>
<name>A0A3M7SLA3_BRAPC</name>
<evidence type="ECO:0000313" key="2">
    <source>
        <dbReference type="Proteomes" id="UP000276133"/>
    </source>
</evidence>
<protein>
    <submittedName>
        <fullName evidence="1">Uncharacterized protein</fullName>
    </submittedName>
</protein>
<organism evidence="1 2">
    <name type="scientific">Brachionus plicatilis</name>
    <name type="common">Marine rotifer</name>
    <name type="synonym">Brachionus muelleri</name>
    <dbReference type="NCBI Taxonomy" id="10195"/>
    <lineage>
        <taxon>Eukaryota</taxon>
        <taxon>Metazoa</taxon>
        <taxon>Spiralia</taxon>
        <taxon>Gnathifera</taxon>
        <taxon>Rotifera</taxon>
        <taxon>Eurotatoria</taxon>
        <taxon>Monogononta</taxon>
        <taxon>Pseudotrocha</taxon>
        <taxon>Ploima</taxon>
        <taxon>Brachionidae</taxon>
        <taxon>Brachionus</taxon>
    </lineage>
</organism>
<sequence length="141" mass="16919">MYWGILIEEKTQIICKDFQNSAVGEKKLIHFVSSTEQFCMKFHNALVVYRWIGITRNHLLGCLTRSIKFIGINKRCDIRFYESIWWHKVIRAFEIVSTAQASYIYSDPIEKHPEALSLNRIEKLRCLFNKDIRVHKWQRRN</sequence>
<keyword evidence="2" id="KW-1185">Reference proteome</keyword>
<accession>A0A3M7SLA3</accession>
<comment type="caution">
    <text evidence="1">The sequence shown here is derived from an EMBL/GenBank/DDBJ whole genome shotgun (WGS) entry which is preliminary data.</text>
</comment>
<reference evidence="1 2" key="1">
    <citation type="journal article" date="2018" name="Sci. Rep.">
        <title>Genomic signatures of local adaptation to the degree of environmental predictability in rotifers.</title>
        <authorList>
            <person name="Franch-Gras L."/>
            <person name="Hahn C."/>
            <person name="Garcia-Roger E.M."/>
            <person name="Carmona M.J."/>
            <person name="Serra M."/>
            <person name="Gomez A."/>
        </authorList>
    </citation>
    <scope>NUCLEOTIDE SEQUENCE [LARGE SCALE GENOMIC DNA]</scope>
    <source>
        <strain evidence="1">HYR1</strain>
    </source>
</reference>
<gene>
    <name evidence="1" type="ORF">BpHYR1_045070</name>
</gene>